<proteinExistence type="predicted"/>
<name>A0A8H7UZ32_9FUNG</name>
<keyword evidence="2" id="KW-1185">Reference proteome</keyword>
<accession>A0A8H7UZ32</accession>
<gene>
    <name evidence="1" type="ORF">INT46_001255</name>
</gene>
<protein>
    <submittedName>
        <fullName evidence="1">Uncharacterized protein</fullName>
    </submittedName>
</protein>
<sequence length="167" mass="19440">MTHQSLNIALPTIHRIHKRESKAIHRNTYEQHYQQQQKPLQFKLSRSHARTTSVPSVLPSQQNEEKDHMNILLDAIDLDQQMRQFFKTEIMKSKNRTNSAFVPPSIMMARRRSKSAPGAPPSYHQQRAFNSRWIAPNCNNRTVTCASQAQEVAQLIVKQHFESVKKR</sequence>
<dbReference type="OrthoDB" id="2350158at2759"/>
<dbReference type="Proteomes" id="UP000650833">
    <property type="component" value="Unassembled WGS sequence"/>
</dbReference>
<dbReference type="EMBL" id="JAEPRC010000433">
    <property type="protein sequence ID" value="KAG2197348.1"/>
    <property type="molecule type" value="Genomic_DNA"/>
</dbReference>
<comment type="caution">
    <text evidence="1">The sequence shown here is derived from an EMBL/GenBank/DDBJ whole genome shotgun (WGS) entry which is preliminary data.</text>
</comment>
<organism evidence="1 2">
    <name type="scientific">Mucor plumbeus</name>
    <dbReference type="NCBI Taxonomy" id="97098"/>
    <lineage>
        <taxon>Eukaryota</taxon>
        <taxon>Fungi</taxon>
        <taxon>Fungi incertae sedis</taxon>
        <taxon>Mucoromycota</taxon>
        <taxon>Mucoromycotina</taxon>
        <taxon>Mucoromycetes</taxon>
        <taxon>Mucorales</taxon>
        <taxon>Mucorineae</taxon>
        <taxon>Mucoraceae</taxon>
        <taxon>Mucor</taxon>
    </lineage>
</organism>
<reference evidence="1" key="1">
    <citation type="submission" date="2020-12" db="EMBL/GenBank/DDBJ databases">
        <title>Metabolic potential, ecology and presence of endohyphal bacteria is reflected in genomic diversity of Mucoromycotina.</title>
        <authorList>
            <person name="Muszewska A."/>
            <person name="Okrasinska A."/>
            <person name="Steczkiewicz K."/>
            <person name="Drgas O."/>
            <person name="Orlowska M."/>
            <person name="Perlinska-Lenart U."/>
            <person name="Aleksandrzak-Piekarczyk T."/>
            <person name="Szatraj K."/>
            <person name="Zielenkiewicz U."/>
            <person name="Pilsyk S."/>
            <person name="Malc E."/>
            <person name="Mieczkowski P."/>
            <person name="Kruszewska J.S."/>
            <person name="Biernat P."/>
            <person name="Pawlowska J."/>
        </authorList>
    </citation>
    <scope>NUCLEOTIDE SEQUENCE</scope>
    <source>
        <strain evidence="1">CBS 226.32</strain>
    </source>
</reference>
<dbReference type="AlphaFoldDB" id="A0A8H7UZ32"/>
<evidence type="ECO:0000313" key="1">
    <source>
        <dbReference type="EMBL" id="KAG2197348.1"/>
    </source>
</evidence>
<evidence type="ECO:0000313" key="2">
    <source>
        <dbReference type="Proteomes" id="UP000650833"/>
    </source>
</evidence>